<protein>
    <submittedName>
        <fullName evidence="3">Uncharacterized protein</fullName>
    </submittedName>
</protein>
<gene>
    <name evidence="3" type="ORF">LWI28_010425</name>
</gene>
<dbReference type="PANTHER" id="PTHR13871">
    <property type="entry name" value="THIOREDOXIN"/>
    <property type="match status" value="1"/>
</dbReference>
<keyword evidence="4" id="KW-1185">Reference proteome</keyword>
<proteinExistence type="predicted"/>
<evidence type="ECO:0000313" key="3">
    <source>
        <dbReference type="EMBL" id="KAI9191583.1"/>
    </source>
</evidence>
<dbReference type="Proteomes" id="UP001064489">
    <property type="component" value="Chromosome 6"/>
</dbReference>
<comment type="caution">
    <text evidence="3">The sequence shown here is derived from an EMBL/GenBank/DDBJ whole genome shotgun (WGS) entry which is preliminary data.</text>
</comment>
<dbReference type="SUPFAM" id="SSF52833">
    <property type="entry name" value="Thioredoxin-like"/>
    <property type="match status" value="1"/>
</dbReference>
<keyword evidence="2" id="KW-0520">NAD</keyword>
<evidence type="ECO:0000256" key="1">
    <source>
        <dbReference type="ARBA" id="ARBA00023002"/>
    </source>
</evidence>
<organism evidence="3 4">
    <name type="scientific">Acer negundo</name>
    <name type="common">Box elder</name>
    <dbReference type="NCBI Taxonomy" id="4023"/>
    <lineage>
        <taxon>Eukaryota</taxon>
        <taxon>Viridiplantae</taxon>
        <taxon>Streptophyta</taxon>
        <taxon>Embryophyta</taxon>
        <taxon>Tracheophyta</taxon>
        <taxon>Spermatophyta</taxon>
        <taxon>Magnoliopsida</taxon>
        <taxon>eudicotyledons</taxon>
        <taxon>Gunneridae</taxon>
        <taxon>Pentapetalae</taxon>
        <taxon>rosids</taxon>
        <taxon>malvids</taxon>
        <taxon>Sapindales</taxon>
        <taxon>Sapindaceae</taxon>
        <taxon>Hippocastanoideae</taxon>
        <taxon>Acereae</taxon>
        <taxon>Acer</taxon>
    </lineage>
</organism>
<keyword evidence="1" id="KW-0560">Oxidoreductase</keyword>
<dbReference type="Gene3D" id="3.40.30.10">
    <property type="entry name" value="Glutaredoxin"/>
    <property type="match status" value="1"/>
</dbReference>
<dbReference type="InterPro" id="IPR036249">
    <property type="entry name" value="Thioredoxin-like_sf"/>
</dbReference>
<sequence>MVNYSTGLISSVLETNGADVFLRSNGNQVTSSELEGKIVGLYFASSSSEICQAFTPQLIDIYNELISLKMILK</sequence>
<name>A0AAD5NZG4_ACENE</name>
<dbReference type="PANTHER" id="PTHR13871:SF96">
    <property type="entry name" value="THIOREDOXIN DOMAIN-CONTAINING PROTEIN"/>
    <property type="match status" value="1"/>
</dbReference>
<reference evidence="3" key="2">
    <citation type="submission" date="2023-02" db="EMBL/GenBank/DDBJ databases">
        <authorList>
            <person name="Swenson N.G."/>
            <person name="Wegrzyn J.L."/>
            <person name="Mcevoy S.L."/>
        </authorList>
    </citation>
    <scope>NUCLEOTIDE SEQUENCE</scope>
    <source>
        <strain evidence="3">91603</strain>
        <tissue evidence="3">Leaf</tissue>
    </source>
</reference>
<evidence type="ECO:0000313" key="4">
    <source>
        <dbReference type="Proteomes" id="UP001064489"/>
    </source>
</evidence>
<dbReference type="AlphaFoldDB" id="A0AAD5NZG4"/>
<evidence type="ECO:0000256" key="2">
    <source>
        <dbReference type="ARBA" id="ARBA00023027"/>
    </source>
</evidence>
<dbReference type="EMBL" id="JAJSOW010000004">
    <property type="protein sequence ID" value="KAI9191583.1"/>
    <property type="molecule type" value="Genomic_DNA"/>
</dbReference>
<accession>A0AAD5NZG4</accession>
<dbReference type="InterPro" id="IPR052259">
    <property type="entry name" value="Nucleoredoxin-like"/>
</dbReference>
<dbReference type="GO" id="GO:0016491">
    <property type="term" value="F:oxidoreductase activity"/>
    <property type="evidence" value="ECO:0007669"/>
    <property type="project" value="UniProtKB-KW"/>
</dbReference>
<reference evidence="3" key="1">
    <citation type="journal article" date="2022" name="Plant J.">
        <title>Strategies of tolerance reflected in two North American maple genomes.</title>
        <authorList>
            <person name="McEvoy S.L."/>
            <person name="Sezen U.U."/>
            <person name="Trouern-Trend A."/>
            <person name="McMahon S.M."/>
            <person name="Schaberg P.G."/>
            <person name="Yang J."/>
            <person name="Wegrzyn J.L."/>
            <person name="Swenson N.G."/>
        </authorList>
    </citation>
    <scope>NUCLEOTIDE SEQUENCE</scope>
    <source>
        <strain evidence="3">91603</strain>
    </source>
</reference>